<protein>
    <recommendedName>
        <fullName evidence="2">tRNA (adenine(58)-N(1))-methyltransferase catalytic subunit TRM61</fullName>
        <ecNumber evidence="1">2.1.1.220</ecNumber>
    </recommendedName>
    <alternativeName>
        <fullName evidence="3">tRNA(m1A58)-methyltransferase subunit TRM61</fullName>
    </alternativeName>
</protein>
<evidence type="ECO:0000256" key="2">
    <source>
        <dbReference type="ARBA" id="ARBA00015963"/>
    </source>
</evidence>
<proteinExistence type="predicted"/>
<dbReference type="EC" id="2.1.1.220" evidence="1"/>
<reference evidence="5 7" key="1">
    <citation type="journal article" date="2016" name="Genome Biol. Evol.">
        <title>Divergent and convergent evolution of fungal pathogenicity.</title>
        <authorList>
            <person name="Shang Y."/>
            <person name="Xiao G."/>
            <person name="Zheng P."/>
            <person name="Cen K."/>
            <person name="Zhan S."/>
            <person name="Wang C."/>
        </authorList>
    </citation>
    <scope>NUCLEOTIDE SEQUENCE [LARGE SCALE GENOMIC DNA]</scope>
    <source>
        <strain evidence="5 7">RCEF 4871</strain>
    </source>
</reference>
<evidence type="ECO:0000256" key="3">
    <source>
        <dbReference type="ARBA" id="ARBA00033309"/>
    </source>
</evidence>
<dbReference type="Gene3D" id="3.40.50.150">
    <property type="entry name" value="Vaccinia Virus protein VP39"/>
    <property type="match status" value="1"/>
</dbReference>
<reference evidence="8" key="2">
    <citation type="submission" date="2018-12" db="EMBL/GenBank/DDBJ databases">
        <title>The complete genome of Metarhizium rileyi, a key fungal pathogen of Lepidoptera.</title>
        <authorList>
            <person name="Binneck E."/>
            <person name="Lastra C.C.L."/>
            <person name="Sosa-Gomez D.R."/>
        </authorList>
    </citation>
    <scope>NUCLEOTIDE SEQUENCE [LARGE SCALE GENOMIC DNA]</scope>
    <source>
        <strain evidence="8">Cep018-CH2</strain>
    </source>
</reference>
<evidence type="ECO:0000256" key="1">
    <source>
        <dbReference type="ARBA" id="ARBA00012796"/>
    </source>
</evidence>
<comment type="caution">
    <text evidence="5">The sequence shown here is derived from an EMBL/GenBank/DDBJ whole genome shotgun (WGS) entry which is preliminary data.</text>
</comment>
<gene>
    <name evidence="6" type="ORF">ED733_005704</name>
    <name evidence="5" type="ORF">NOR_06926</name>
</gene>
<dbReference type="SUPFAM" id="SSF53335">
    <property type="entry name" value="S-adenosyl-L-methionine-dependent methyltransferases"/>
    <property type="match status" value="1"/>
</dbReference>
<evidence type="ECO:0000313" key="6">
    <source>
        <dbReference type="EMBL" id="TWU74310.1"/>
    </source>
</evidence>
<reference evidence="6" key="3">
    <citation type="journal article" date="2019" name="Microbiol. Resour. Announc.">
        <title>Genome Sequence of Metarhizium rileyi, a Microbial Control Agent for Lepidoptera.</title>
        <authorList>
            <person name="Binneck E."/>
            <person name="Lastra C.C.L."/>
            <person name="Sosa-Gomez D.R."/>
        </authorList>
    </citation>
    <scope>NUCLEOTIDE SEQUENCE</scope>
    <source>
        <strain evidence="6">Cep018-CH2</strain>
    </source>
</reference>
<dbReference type="EMBL" id="AZHC01000028">
    <property type="protein sequence ID" value="OAA37849.1"/>
    <property type="molecule type" value="Genomic_DNA"/>
</dbReference>
<dbReference type="Proteomes" id="UP000243498">
    <property type="component" value="Unassembled WGS sequence"/>
</dbReference>
<dbReference type="STRING" id="1081105.A0A166ZEZ2"/>
<evidence type="ECO:0000256" key="4">
    <source>
        <dbReference type="SAM" id="MobiDB-lite"/>
    </source>
</evidence>
<dbReference type="PANTHER" id="PTHR12133">
    <property type="entry name" value="TRNA (ADENINE(58)-N(1))-METHYLTRANSFERASE"/>
    <property type="match status" value="1"/>
</dbReference>
<dbReference type="AlphaFoldDB" id="A0A166ZEZ2"/>
<dbReference type="GO" id="GO:0005739">
    <property type="term" value="C:mitochondrion"/>
    <property type="evidence" value="ECO:0007669"/>
    <property type="project" value="TreeGrafter"/>
</dbReference>
<dbReference type="PROSITE" id="PS51620">
    <property type="entry name" value="SAM_TRM61"/>
    <property type="match status" value="1"/>
</dbReference>
<name>A0A166ZEZ2_METRR</name>
<dbReference type="InterPro" id="IPR029063">
    <property type="entry name" value="SAM-dependent_MTases_sf"/>
</dbReference>
<dbReference type="GO" id="GO:0160107">
    <property type="term" value="F:tRNA (adenine(58)-N1)-methyltransferase activity"/>
    <property type="evidence" value="ECO:0007669"/>
    <property type="project" value="UniProtKB-EC"/>
</dbReference>
<sequence>MRRVNYRPLCRRSTTAPVRSTFSSNRRIQEHDVLFLRQQGPKYPKWHLTAPLGADTSVRLSYGASVSAADLIGKNLLDVVHDSKGKRVLLQEPTLSSYIINNERHATPIYPHDANTIVALLDLNPSRPTEEEDEENAPPFEIFEAGTGMGSLTLHIARAIHAANPPFPSKLRRAICDAKFRPKSNPSLTRVDLDQEAEDALDKYRASRRAVIHTLDQKPKHTHAAYKLVRNFRRAQYLPSIDFHVGSIDEYLSSRLVESGGQPFLHRAILDLPSAHDHAERVIESMLPNGILILFNPSISQIADFQKWSAKTRQPVRLEKVLELPVSTTSDGVHDAGGGRHWDVKAVVTKALQGEDGKTVQVMRPKVGDRIAGGGFLAVLRRWPADRQIEQEGEERDGDESIEDREEEDQDRRV</sequence>
<accession>A0A5C6G9K6</accession>
<evidence type="ECO:0000313" key="7">
    <source>
        <dbReference type="Proteomes" id="UP000243498"/>
    </source>
</evidence>
<dbReference type="InterPro" id="IPR014816">
    <property type="entry name" value="tRNA_MeTrfase_Gcd14"/>
</dbReference>
<feature type="compositionally biased region" description="Acidic residues" evidence="4">
    <location>
        <begin position="391"/>
        <end position="414"/>
    </location>
</feature>
<dbReference type="Proteomes" id="UP000317257">
    <property type="component" value="Unassembled WGS sequence"/>
</dbReference>
<dbReference type="OMA" id="NERHATP"/>
<dbReference type="OrthoDB" id="5585464at2759"/>
<evidence type="ECO:0000313" key="8">
    <source>
        <dbReference type="Proteomes" id="UP000317257"/>
    </source>
</evidence>
<accession>A0A166ZEZ2</accession>
<organism evidence="5 7">
    <name type="scientific">Metarhizium rileyi (strain RCEF 4871)</name>
    <name type="common">Nomuraea rileyi</name>
    <dbReference type="NCBI Taxonomy" id="1649241"/>
    <lineage>
        <taxon>Eukaryota</taxon>
        <taxon>Fungi</taxon>
        <taxon>Dikarya</taxon>
        <taxon>Ascomycota</taxon>
        <taxon>Pezizomycotina</taxon>
        <taxon>Sordariomycetes</taxon>
        <taxon>Hypocreomycetidae</taxon>
        <taxon>Hypocreales</taxon>
        <taxon>Clavicipitaceae</taxon>
        <taxon>Metarhizium</taxon>
    </lineage>
</organism>
<keyword evidence="7" id="KW-1185">Reference proteome</keyword>
<evidence type="ECO:0000313" key="5">
    <source>
        <dbReference type="EMBL" id="OAA37849.1"/>
    </source>
</evidence>
<dbReference type="GO" id="GO:0030488">
    <property type="term" value="P:tRNA methylation"/>
    <property type="evidence" value="ECO:0007669"/>
    <property type="project" value="InterPro"/>
</dbReference>
<dbReference type="EMBL" id="SBHS01000012">
    <property type="protein sequence ID" value="TWU74310.1"/>
    <property type="molecule type" value="Genomic_DNA"/>
</dbReference>
<dbReference type="PANTHER" id="PTHR12133:SF1">
    <property type="entry name" value="TRNA (ADENINE(58)-N(1))-METHYLTRANSFERASE, MITOCHONDRIAL"/>
    <property type="match status" value="1"/>
</dbReference>
<dbReference type="GO" id="GO:0031515">
    <property type="term" value="C:tRNA (m1A) methyltransferase complex"/>
    <property type="evidence" value="ECO:0007669"/>
    <property type="project" value="InterPro"/>
</dbReference>
<feature type="region of interest" description="Disordered" evidence="4">
    <location>
        <begin position="387"/>
        <end position="414"/>
    </location>
</feature>